<dbReference type="AlphaFoldDB" id="A0A402C9P8"/>
<feature type="signal peptide" evidence="2">
    <location>
        <begin position="1"/>
        <end position="34"/>
    </location>
</feature>
<dbReference type="Gene3D" id="3.40.50.1820">
    <property type="entry name" value="alpha/beta hydrolase"/>
    <property type="match status" value="1"/>
</dbReference>
<dbReference type="PANTHER" id="PTHR43056:SF10">
    <property type="entry name" value="COCE_NOND FAMILY, PUTATIVE (AFU_ORTHOLOGUE AFUA_7G00600)-RELATED"/>
    <property type="match status" value="1"/>
</dbReference>
<dbReference type="SUPFAM" id="SSF49785">
    <property type="entry name" value="Galactose-binding domain-like"/>
    <property type="match status" value="1"/>
</dbReference>
<sequence>MVIVRRWAFRPGAVVVALAVAVGLAVVPAVTASADPTGGAAGAAWNAAVDAPPKYPVIAIDWDVPITMSDGTVLKANVYRPADASGKPIDTAMPSVLNVTPYTKLVGNLVDSVLAVPGLEDTVVDLVNSFDLAGTPLDGVGELSKVITGGGMRVFGVNRDLVRNGYTQVVVDARGTGFSQGEWQALGPLEQQDSVEIIDWMSRQGWSDGKVGMAGVSYSGINSLQAAGHRPPALKAIFPTEPGNDLLRDIVGTGGGLGVGFMPLWLSLVNGLKFVPDVQALAQGNFDERWLQDRLRDPLTLFPALIQAMTASQIGDLDAGTLRVAQDGQFYEERKAQAGNIDVPTMLYGAWHDIFANSEPRVYNDIPLPAGEKQLIMSDAYHVSFGGGFGEPGAPPRLDVLERAWFDKWLKGIDNGIDEYGPVTLYQQGNGWTTTDQFPRAGVDYQRMYLSGAPSSTAGHAAHDGSLVPATPGDTARLTVAPGLRGLCSRDGTQGTAGAAVVFGSVCSKDSRFNEAEGLTFTSAPVTQPTELSGPVNLHLETVLDAPDGFWAVTLNDVAPDGTSTPLTNGALTASMRAVDDSKSTRSANGDYTEPHHYLTVAARQPLVPGEVTPVDINFVPTDAVLAPGHRLRVDVYAGSVPRYLPLGPILADSQLKPQHVALSPDRPSFLNLPLVGAQAW</sequence>
<dbReference type="EMBL" id="BHYM01000036">
    <property type="protein sequence ID" value="GCE40330.1"/>
    <property type="molecule type" value="Genomic_DNA"/>
</dbReference>
<evidence type="ECO:0000256" key="2">
    <source>
        <dbReference type="SAM" id="SignalP"/>
    </source>
</evidence>
<protein>
    <recommendedName>
        <fullName evidence="3">Xaa-Pro dipeptidyl-peptidase C-terminal domain-containing protein</fullName>
    </recommendedName>
</protein>
<dbReference type="Pfam" id="PF02129">
    <property type="entry name" value="Peptidase_S15"/>
    <property type="match status" value="1"/>
</dbReference>
<proteinExistence type="predicted"/>
<evidence type="ECO:0000259" key="3">
    <source>
        <dbReference type="SMART" id="SM00939"/>
    </source>
</evidence>
<gene>
    <name evidence="4" type="ORF">Rhow_003973</name>
</gene>
<dbReference type="InterPro" id="IPR029058">
    <property type="entry name" value="AB_hydrolase_fold"/>
</dbReference>
<organism evidence="4 5">
    <name type="scientific">Rhodococcus wratislaviensis</name>
    <name type="common">Tsukamurella wratislaviensis</name>
    <dbReference type="NCBI Taxonomy" id="44752"/>
    <lineage>
        <taxon>Bacteria</taxon>
        <taxon>Bacillati</taxon>
        <taxon>Actinomycetota</taxon>
        <taxon>Actinomycetes</taxon>
        <taxon>Mycobacteriales</taxon>
        <taxon>Nocardiaceae</taxon>
        <taxon>Rhodococcus</taxon>
    </lineage>
</organism>
<dbReference type="InterPro" id="IPR000383">
    <property type="entry name" value="Xaa-Pro-like_dom"/>
</dbReference>
<feature type="domain" description="Xaa-Pro dipeptidyl-peptidase C-terminal" evidence="3">
    <location>
        <begin position="403"/>
        <end position="672"/>
    </location>
</feature>
<evidence type="ECO:0000256" key="1">
    <source>
        <dbReference type="ARBA" id="ARBA00022801"/>
    </source>
</evidence>
<evidence type="ECO:0000313" key="5">
    <source>
        <dbReference type="Proteomes" id="UP000287519"/>
    </source>
</evidence>
<keyword evidence="2" id="KW-0732">Signal</keyword>
<dbReference type="SUPFAM" id="SSF53474">
    <property type="entry name" value="alpha/beta-Hydrolases"/>
    <property type="match status" value="1"/>
</dbReference>
<dbReference type="Gene3D" id="2.60.120.260">
    <property type="entry name" value="Galactose-binding domain-like"/>
    <property type="match status" value="1"/>
</dbReference>
<dbReference type="InterPro" id="IPR005674">
    <property type="entry name" value="CocE/Ser_esterase"/>
</dbReference>
<dbReference type="NCBIfam" id="TIGR00976">
    <property type="entry name" value="CocE_NonD"/>
    <property type="match status" value="1"/>
</dbReference>
<dbReference type="InterPro" id="IPR008979">
    <property type="entry name" value="Galactose-bd-like_sf"/>
</dbReference>
<dbReference type="Pfam" id="PF08530">
    <property type="entry name" value="PepX_C"/>
    <property type="match status" value="1"/>
</dbReference>
<name>A0A402C9P8_RHOWR</name>
<reference evidence="4 5" key="1">
    <citation type="submission" date="2018-11" db="EMBL/GenBank/DDBJ databases">
        <title>Microbial catabolism of amino acid.</title>
        <authorList>
            <person name="Hibi M."/>
            <person name="Ogawa J."/>
        </authorList>
    </citation>
    <scope>NUCLEOTIDE SEQUENCE [LARGE SCALE GENOMIC DNA]</scope>
    <source>
        <strain evidence="4 5">C31-06</strain>
    </source>
</reference>
<accession>A0A402C9P8</accession>
<dbReference type="InterPro" id="IPR013736">
    <property type="entry name" value="Xaa-Pro_dipept_C"/>
</dbReference>
<dbReference type="InterPro" id="IPR050585">
    <property type="entry name" value="Xaa-Pro_dipeptidyl-ppase/CocE"/>
</dbReference>
<comment type="caution">
    <text evidence="4">The sequence shown here is derived from an EMBL/GenBank/DDBJ whole genome shotgun (WGS) entry which is preliminary data.</text>
</comment>
<evidence type="ECO:0000313" key="4">
    <source>
        <dbReference type="EMBL" id="GCE40330.1"/>
    </source>
</evidence>
<dbReference type="GO" id="GO:0008239">
    <property type="term" value="F:dipeptidyl-peptidase activity"/>
    <property type="evidence" value="ECO:0007669"/>
    <property type="project" value="InterPro"/>
</dbReference>
<dbReference type="Proteomes" id="UP000287519">
    <property type="component" value="Unassembled WGS sequence"/>
</dbReference>
<keyword evidence="1" id="KW-0378">Hydrolase</keyword>
<dbReference type="PANTHER" id="PTHR43056">
    <property type="entry name" value="PEPTIDASE S9 PROLYL OLIGOPEPTIDASE"/>
    <property type="match status" value="1"/>
</dbReference>
<feature type="chain" id="PRO_5019263764" description="Xaa-Pro dipeptidyl-peptidase C-terminal domain-containing protein" evidence="2">
    <location>
        <begin position="35"/>
        <end position="681"/>
    </location>
</feature>
<keyword evidence="5" id="KW-1185">Reference proteome</keyword>
<dbReference type="SMART" id="SM00939">
    <property type="entry name" value="PepX_C"/>
    <property type="match status" value="1"/>
</dbReference>